<dbReference type="OrthoDB" id="6772657at2759"/>
<accession>A0A6J2YXY8</accession>
<evidence type="ECO:0000313" key="1">
    <source>
        <dbReference type="Proteomes" id="UP000504635"/>
    </source>
</evidence>
<proteinExistence type="predicted"/>
<name>A0A6J2YXY8_SITOR</name>
<dbReference type="Proteomes" id="UP000504635">
    <property type="component" value="Unplaced"/>
</dbReference>
<gene>
    <name evidence="2" type="primary">LOC115891711</name>
</gene>
<dbReference type="GeneID" id="115891711"/>
<dbReference type="RefSeq" id="XP_030768112.1">
    <property type="nucleotide sequence ID" value="XM_030912252.1"/>
</dbReference>
<organism evidence="1 2">
    <name type="scientific">Sitophilus oryzae</name>
    <name type="common">Rice weevil</name>
    <name type="synonym">Curculio oryzae</name>
    <dbReference type="NCBI Taxonomy" id="7048"/>
    <lineage>
        <taxon>Eukaryota</taxon>
        <taxon>Metazoa</taxon>
        <taxon>Ecdysozoa</taxon>
        <taxon>Arthropoda</taxon>
        <taxon>Hexapoda</taxon>
        <taxon>Insecta</taxon>
        <taxon>Pterygota</taxon>
        <taxon>Neoptera</taxon>
        <taxon>Endopterygota</taxon>
        <taxon>Coleoptera</taxon>
        <taxon>Polyphaga</taxon>
        <taxon>Cucujiformia</taxon>
        <taxon>Curculionidae</taxon>
        <taxon>Dryophthorinae</taxon>
        <taxon>Sitophilus</taxon>
    </lineage>
</organism>
<sequence>MAKVVVGRLTKIWKDRQISRAIKNRLVNCFVLPILTYGCDSWTLRQAERSTEVLEDEMPWNGLPVGKDTLYTLLFADDQVLIAVDRDDSSYMFRKLHEEYSKWGLTINSKKTEYMVVGDDEREDLDVGIESITTYGADTWELNKVEKNKWLSLEMDFWQRSCRISRLEHISNQRIREIIGEKETILDAIDGKILSWYGHLQRMDDNRWPKRIHSWTPSERRKRGRPPRRWKQGVVDAMNSRGLQEKDWTDRNLWKLRATVYIINVANKKKEQNGALY</sequence>
<protein>
    <submittedName>
        <fullName evidence="2">Uncharacterized protein LOC115891711</fullName>
    </submittedName>
</protein>
<dbReference type="PANTHER" id="PTHR47027">
    <property type="entry name" value="REVERSE TRANSCRIPTASE DOMAIN-CONTAINING PROTEIN"/>
    <property type="match status" value="1"/>
</dbReference>
<dbReference type="PANTHER" id="PTHR47027:SF20">
    <property type="entry name" value="REVERSE TRANSCRIPTASE-LIKE PROTEIN WITH RNA-DIRECTED DNA POLYMERASE DOMAIN"/>
    <property type="match status" value="1"/>
</dbReference>
<dbReference type="AlphaFoldDB" id="A0A6J2YXY8"/>
<evidence type="ECO:0000313" key="2">
    <source>
        <dbReference type="RefSeq" id="XP_030768112.1"/>
    </source>
</evidence>
<dbReference type="KEGG" id="soy:115891711"/>
<keyword evidence="1" id="KW-1185">Reference proteome</keyword>
<reference evidence="2" key="1">
    <citation type="submission" date="2025-08" db="UniProtKB">
        <authorList>
            <consortium name="RefSeq"/>
        </authorList>
    </citation>
    <scope>IDENTIFICATION</scope>
    <source>
        <tissue evidence="2">Gonads</tissue>
    </source>
</reference>
<dbReference type="InParanoid" id="A0A6J2YXY8"/>